<comment type="caution">
    <text evidence="1">The sequence shown here is derived from an EMBL/GenBank/DDBJ whole genome shotgun (WGS) entry which is preliminary data.</text>
</comment>
<reference evidence="1 2" key="1">
    <citation type="submission" date="2020-08" db="EMBL/GenBank/DDBJ databases">
        <title>Description of novel Flavobacterium F-392 isolate.</title>
        <authorList>
            <person name="Saticioglu I.B."/>
            <person name="Duman M."/>
            <person name="Altun S."/>
        </authorList>
    </citation>
    <scope>NUCLEOTIDE SEQUENCE [LARGE SCALE GENOMIC DNA]</scope>
    <source>
        <strain evidence="1 2">F-392</strain>
    </source>
</reference>
<sequence length="175" mass="21008">MEEENYYNIQSIIEDVFRDQTFEGEVFFYDEIPDSIISVFNKSLDIDFKENIEYLLFYNDSIDEAGKDGIAIVKKEENYYLILKEHRKYPVIFFLHSEFEMWEINSFSLDEVGYLFSITTDIEAKVINGNRHYVVDDMNGTEPVKRRVYTFEFYNNRFLRLLIELCEQIDNELGE</sequence>
<dbReference type="AlphaFoldDB" id="A0A923MZQ5"/>
<name>A0A923MZQ5_9FLAO</name>
<evidence type="ECO:0008006" key="3">
    <source>
        <dbReference type="Google" id="ProtNLM"/>
    </source>
</evidence>
<gene>
    <name evidence="1" type="ORF">H8R25_06705</name>
</gene>
<protein>
    <recommendedName>
        <fullName evidence="3">SMI1/KNR4 family protein</fullName>
    </recommendedName>
</protein>
<dbReference type="EMBL" id="JACRUL010000011">
    <property type="protein sequence ID" value="MBC5844125.1"/>
    <property type="molecule type" value="Genomic_DNA"/>
</dbReference>
<organism evidence="1 2">
    <name type="scientific">Flavobacterium muglaense</name>
    <dbReference type="NCBI Taxonomy" id="2764716"/>
    <lineage>
        <taxon>Bacteria</taxon>
        <taxon>Pseudomonadati</taxon>
        <taxon>Bacteroidota</taxon>
        <taxon>Flavobacteriia</taxon>
        <taxon>Flavobacteriales</taxon>
        <taxon>Flavobacteriaceae</taxon>
        <taxon>Flavobacterium</taxon>
    </lineage>
</organism>
<keyword evidence="2" id="KW-1185">Reference proteome</keyword>
<evidence type="ECO:0000313" key="2">
    <source>
        <dbReference type="Proteomes" id="UP000641454"/>
    </source>
</evidence>
<dbReference type="RefSeq" id="WP_187017795.1">
    <property type="nucleotide sequence ID" value="NZ_JACRUK010000011.1"/>
</dbReference>
<proteinExistence type="predicted"/>
<accession>A0A923MZQ5</accession>
<dbReference type="Proteomes" id="UP000641454">
    <property type="component" value="Unassembled WGS sequence"/>
</dbReference>
<evidence type="ECO:0000313" key="1">
    <source>
        <dbReference type="EMBL" id="MBC5844125.1"/>
    </source>
</evidence>